<dbReference type="PANTHER" id="PTHR11735">
    <property type="entry name" value="TRNA N6-ADENOSINE THREONYLCARBAMOYLTRANSFERASE"/>
    <property type="match status" value="1"/>
</dbReference>
<dbReference type="InterPro" id="IPR022496">
    <property type="entry name" value="T6A_TsaB"/>
</dbReference>
<dbReference type="PANTHER" id="PTHR11735:SF11">
    <property type="entry name" value="TRNA THREONYLCARBAMOYLADENOSINE BIOSYNTHESIS PROTEIN TSAB"/>
    <property type="match status" value="1"/>
</dbReference>
<gene>
    <name evidence="2" type="ordered locus">Mesil_2294</name>
</gene>
<dbReference type="KEGG" id="msv:Mesil_2294"/>
<proteinExistence type="predicted"/>
<keyword evidence="3" id="KW-1185">Reference proteome</keyword>
<protein>
    <submittedName>
        <fullName evidence="2">Peptidase M22 glycoprotease</fullName>
    </submittedName>
</protein>
<dbReference type="Pfam" id="PF00814">
    <property type="entry name" value="TsaD"/>
    <property type="match status" value="1"/>
</dbReference>
<dbReference type="Gene3D" id="3.30.420.40">
    <property type="match status" value="1"/>
</dbReference>
<dbReference type="STRING" id="526227.Mesil_2294"/>
<sequence length="175" mass="18693">MRVLALDTATPYLVLGLNEAERAVRLGRRHAEALWTELEAFLADCRTSLREIEGIAVGQGPGSYTGLRIGVSAGLGLARGLGIPVVGVDTLVGVAMRYRGPVTVAHTTRNGLVYAATYVIEEGIKELHSPRRIPLEQLEPEGTFSLDEPPSGRALAHLGSQALRAGKRGIQAVYL</sequence>
<feature type="domain" description="Gcp-like" evidence="1">
    <location>
        <begin position="28"/>
        <end position="121"/>
    </location>
</feature>
<dbReference type="SUPFAM" id="SSF53067">
    <property type="entry name" value="Actin-like ATPase domain"/>
    <property type="match status" value="1"/>
</dbReference>
<dbReference type="GO" id="GO:0005829">
    <property type="term" value="C:cytosol"/>
    <property type="evidence" value="ECO:0007669"/>
    <property type="project" value="TreeGrafter"/>
</dbReference>
<organism evidence="2 3">
    <name type="scientific">Allomeiothermus silvanus (strain ATCC 700542 / DSM 9946 / NBRC 106475 / NCIMB 13440 / VI-R2)</name>
    <name type="common">Thermus silvanus</name>
    <dbReference type="NCBI Taxonomy" id="526227"/>
    <lineage>
        <taxon>Bacteria</taxon>
        <taxon>Thermotogati</taxon>
        <taxon>Deinococcota</taxon>
        <taxon>Deinococci</taxon>
        <taxon>Thermales</taxon>
        <taxon>Thermaceae</taxon>
        <taxon>Allomeiothermus</taxon>
    </lineage>
</organism>
<dbReference type="InterPro" id="IPR043129">
    <property type="entry name" value="ATPase_NBD"/>
</dbReference>
<evidence type="ECO:0000313" key="2">
    <source>
        <dbReference type="EMBL" id="ADH64156.1"/>
    </source>
</evidence>
<accession>D7BII1</accession>
<dbReference type="AlphaFoldDB" id="D7BII1"/>
<dbReference type="eggNOG" id="COG1214">
    <property type="taxonomic scope" value="Bacteria"/>
</dbReference>
<dbReference type="InterPro" id="IPR000905">
    <property type="entry name" value="Gcp-like_dom"/>
</dbReference>
<dbReference type="HOGENOM" id="CLU_064886_4_0_0"/>
<evidence type="ECO:0000313" key="3">
    <source>
        <dbReference type="Proteomes" id="UP000001916"/>
    </source>
</evidence>
<evidence type="ECO:0000259" key="1">
    <source>
        <dbReference type="Pfam" id="PF00814"/>
    </source>
</evidence>
<dbReference type="GO" id="GO:0002949">
    <property type="term" value="P:tRNA threonylcarbamoyladenosine modification"/>
    <property type="evidence" value="ECO:0007669"/>
    <property type="project" value="InterPro"/>
</dbReference>
<dbReference type="NCBIfam" id="TIGR03725">
    <property type="entry name" value="T6A_YeaZ"/>
    <property type="match status" value="1"/>
</dbReference>
<reference evidence="2 3" key="1">
    <citation type="journal article" date="2010" name="Stand. Genomic Sci.">
        <title>Complete genome sequence of Meiothermus silvanus type strain (VI-R2).</title>
        <authorList>
            <person name="Sikorski J."/>
            <person name="Tindall B.J."/>
            <person name="Lowry S."/>
            <person name="Lucas S."/>
            <person name="Nolan M."/>
            <person name="Copeland A."/>
            <person name="Glavina Del Rio T."/>
            <person name="Tice H."/>
            <person name="Cheng J.F."/>
            <person name="Han C."/>
            <person name="Pitluck S."/>
            <person name="Liolios K."/>
            <person name="Ivanova N."/>
            <person name="Mavromatis K."/>
            <person name="Mikhailova N."/>
            <person name="Pati A."/>
            <person name="Goodwin L."/>
            <person name="Chen A."/>
            <person name="Palaniappan K."/>
            <person name="Land M."/>
            <person name="Hauser L."/>
            <person name="Chang Y.J."/>
            <person name="Jeffries C.D."/>
            <person name="Rohde M."/>
            <person name="Goker M."/>
            <person name="Woyke T."/>
            <person name="Bristow J."/>
            <person name="Eisen J.A."/>
            <person name="Markowitz V."/>
            <person name="Hugenholtz P."/>
            <person name="Kyrpides N.C."/>
            <person name="Klenk H.P."/>
            <person name="Lapidus A."/>
        </authorList>
    </citation>
    <scope>NUCLEOTIDE SEQUENCE [LARGE SCALE GENOMIC DNA]</scope>
    <source>
        <strain evidence="3">ATCC 700542 / DSM 9946 / VI-R2</strain>
    </source>
</reference>
<name>D7BII1_ALLS1</name>
<dbReference type="RefSeq" id="WP_013158701.1">
    <property type="nucleotide sequence ID" value="NC_014212.1"/>
</dbReference>
<dbReference type="OrthoDB" id="9784166at2"/>
<dbReference type="EMBL" id="CP002042">
    <property type="protein sequence ID" value="ADH64156.1"/>
    <property type="molecule type" value="Genomic_DNA"/>
</dbReference>
<dbReference type="Proteomes" id="UP000001916">
    <property type="component" value="Chromosome"/>
</dbReference>